<keyword evidence="1" id="KW-0732">Signal</keyword>
<reference evidence="2 3" key="1">
    <citation type="submission" date="2022-08" db="EMBL/GenBank/DDBJ databases">
        <authorList>
            <person name="Li F."/>
        </authorList>
    </citation>
    <scope>NUCLEOTIDE SEQUENCE [LARGE SCALE GENOMIC DNA]</scope>
    <source>
        <strain evidence="2 3">10F1B-8-1</strain>
    </source>
</reference>
<evidence type="ECO:0000313" key="3">
    <source>
        <dbReference type="Proteomes" id="UP001205337"/>
    </source>
</evidence>
<dbReference type="RefSeq" id="WP_258798039.1">
    <property type="nucleotide sequence ID" value="NZ_JANTHX010000005.1"/>
</dbReference>
<name>A0ABT1ZE97_9MICO</name>
<accession>A0ABT1ZE97</accession>
<gene>
    <name evidence="2" type="ORF">NUH29_05575</name>
</gene>
<comment type="caution">
    <text evidence="2">The sequence shown here is derived from an EMBL/GenBank/DDBJ whole genome shotgun (WGS) entry which is preliminary data.</text>
</comment>
<dbReference type="Proteomes" id="UP001205337">
    <property type="component" value="Unassembled WGS sequence"/>
</dbReference>
<proteinExistence type="predicted"/>
<dbReference type="PROSITE" id="PS51257">
    <property type="entry name" value="PROKAR_LIPOPROTEIN"/>
    <property type="match status" value="1"/>
</dbReference>
<keyword evidence="3" id="KW-1185">Reference proteome</keyword>
<feature type="chain" id="PRO_5046428426" evidence="1">
    <location>
        <begin position="27"/>
        <end position="218"/>
    </location>
</feature>
<protein>
    <submittedName>
        <fullName evidence="2">Uncharacterized protein</fullName>
    </submittedName>
</protein>
<feature type="signal peptide" evidence="1">
    <location>
        <begin position="1"/>
        <end position="26"/>
    </location>
</feature>
<evidence type="ECO:0000256" key="1">
    <source>
        <dbReference type="SAM" id="SignalP"/>
    </source>
</evidence>
<organism evidence="2 3">
    <name type="scientific">Protaetiibacter mangrovi</name>
    <dbReference type="NCBI Taxonomy" id="2970926"/>
    <lineage>
        <taxon>Bacteria</taxon>
        <taxon>Bacillati</taxon>
        <taxon>Actinomycetota</taxon>
        <taxon>Actinomycetes</taxon>
        <taxon>Micrococcales</taxon>
        <taxon>Microbacteriaceae</taxon>
        <taxon>Protaetiibacter</taxon>
    </lineage>
</organism>
<evidence type="ECO:0000313" key="2">
    <source>
        <dbReference type="EMBL" id="MCS0499020.1"/>
    </source>
</evidence>
<dbReference type="EMBL" id="JANTHX010000005">
    <property type="protein sequence ID" value="MCS0499020.1"/>
    <property type="molecule type" value="Genomic_DNA"/>
</dbReference>
<sequence>MAVRTHAAGAATALAAAALILGGCTAPSGGTADPAPDSAGGEGAGARDCLIAHEPWSLDLDRLLDEHLQYFSSLAPDATPSAWSAEGTATMEFDDASSSWVFTADGVVFTATIPTDDGPIVPRSVQAESQTGEFEVVDDRWLTVRVPTSEVHVDEATTALPDGSVADGFLPIGSPPVFPWSRDIVTGETEVTYGFTCSPSELVFTTSAPYGWHFVPGV</sequence>